<organism evidence="2 3">
    <name type="scientific">Ruegeria denitrificans</name>
    <dbReference type="NCBI Taxonomy" id="1715692"/>
    <lineage>
        <taxon>Bacteria</taxon>
        <taxon>Pseudomonadati</taxon>
        <taxon>Pseudomonadota</taxon>
        <taxon>Alphaproteobacteria</taxon>
        <taxon>Rhodobacterales</taxon>
        <taxon>Roseobacteraceae</taxon>
        <taxon>Ruegeria</taxon>
    </lineage>
</organism>
<feature type="transmembrane region" description="Helical" evidence="1">
    <location>
        <begin position="82"/>
        <end position="103"/>
    </location>
</feature>
<dbReference type="STRING" id="1715692.RUE5091_04405"/>
<evidence type="ECO:0000313" key="2">
    <source>
        <dbReference type="EMBL" id="CUK19612.1"/>
    </source>
</evidence>
<evidence type="ECO:0000256" key="1">
    <source>
        <dbReference type="SAM" id="Phobius"/>
    </source>
</evidence>
<evidence type="ECO:0000313" key="3">
    <source>
        <dbReference type="Proteomes" id="UP000051260"/>
    </source>
</evidence>
<keyword evidence="1" id="KW-0812">Transmembrane</keyword>
<name>A0A0P1IKJ6_9RHOB</name>
<keyword evidence="1" id="KW-0472">Membrane</keyword>
<accession>A0A0P1IKJ6</accession>
<gene>
    <name evidence="2" type="ORF">RUE5091_04405</name>
</gene>
<evidence type="ECO:0008006" key="4">
    <source>
        <dbReference type="Google" id="ProtNLM"/>
    </source>
</evidence>
<dbReference type="InterPro" id="IPR009325">
    <property type="entry name" value="DUF983"/>
</dbReference>
<proteinExistence type="predicted"/>
<feature type="transmembrane region" description="Helical" evidence="1">
    <location>
        <begin position="109"/>
        <end position="127"/>
    </location>
</feature>
<sequence>MIAYLKLISYIGAATKKARVMTDDVQTSEDDRDLKPAVMKGLRLKCPNCGDGDLLHSYLKVNDECSACSQPLHYQRADDGPAYLTILLVGHLLGFGLHISWVAWRPDPWVLAIGMSIVSVGLALFLLPRMKGMIVGYQWAKRLHGF</sequence>
<dbReference type="Pfam" id="PF06170">
    <property type="entry name" value="DUF983"/>
    <property type="match status" value="1"/>
</dbReference>
<protein>
    <recommendedName>
        <fullName evidence="4">DUF983 domain-containing protein</fullName>
    </recommendedName>
</protein>
<reference evidence="3" key="1">
    <citation type="submission" date="2015-09" db="EMBL/GenBank/DDBJ databases">
        <authorList>
            <person name="Rodrigo-Torres L."/>
            <person name="Arahal D.R."/>
        </authorList>
    </citation>
    <scope>NUCLEOTIDE SEQUENCE [LARGE SCALE GENOMIC DNA]</scope>
    <source>
        <strain evidence="3">CECT 5091</strain>
    </source>
</reference>
<keyword evidence="3" id="KW-1185">Reference proteome</keyword>
<dbReference type="AlphaFoldDB" id="A0A0P1IKJ6"/>
<dbReference type="Proteomes" id="UP000051260">
    <property type="component" value="Unassembled WGS sequence"/>
</dbReference>
<dbReference type="EMBL" id="CYUD01000023">
    <property type="protein sequence ID" value="CUK19612.1"/>
    <property type="molecule type" value="Genomic_DNA"/>
</dbReference>
<keyword evidence="1" id="KW-1133">Transmembrane helix</keyword>